<organism evidence="2 3">
    <name type="scientific">Didymella glomerata</name>
    <dbReference type="NCBI Taxonomy" id="749621"/>
    <lineage>
        <taxon>Eukaryota</taxon>
        <taxon>Fungi</taxon>
        <taxon>Dikarya</taxon>
        <taxon>Ascomycota</taxon>
        <taxon>Pezizomycotina</taxon>
        <taxon>Dothideomycetes</taxon>
        <taxon>Pleosporomycetidae</taxon>
        <taxon>Pleosporales</taxon>
        <taxon>Pleosporineae</taxon>
        <taxon>Didymellaceae</taxon>
        <taxon>Didymella</taxon>
    </lineage>
</organism>
<dbReference type="GO" id="GO:0016787">
    <property type="term" value="F:hydrolase activity"/>
    <property type="evidence" value="ECO:0007669"/>
    <property type="project" value="InterPro"/>
</dbReference>
<accession>A0A9W8WRU5</accession>
<proteinExistence type="predicted"/>
<dbReference type="PANTHER" id="PTHR37844:SF2">
    <property type="entry name" value="SER_THR PROTEIN PHOSPHATASE SUPERFAMILY (AFU_ORTHOLOGUE AFUA_1G14840)"/>
    <property type="match status" value="1"/>
</dbReference>
<feature type="domain" description="Calcineurin-like phosphoesterase" evidence="1">
    <location>
        <begin position="41"/>
        <end position="235"/>
    </location>
</feature>
<protein>
    <recommendedName>
        <fullName evidence="1">Calcineurin-like phosphoesterase domain-containing protein</fullName>
    </recommendedName>
</protein>
<dbReference type="PANTHER" id="PTHR37844">
    <property type="entry name" value="SER/THR PROTEIN PHOSPHATASE SUPERFAMILY (AFU_ORTHOLOGUE AFUA_1G14840)"/>
    <property type="match status" value="1"/>
</dbReference>
<dbReference type="EMBL" id="JAPEUV010000172">
    <property type="protein sequence ID" value="KAJ4330901.1"/>
    <property type="molecule type" value="Genomic_DNA"/>
</dbReference>
<dbReference type="Gene3D" id="3.60.21.10">
    <property type="match status" value="1"/>
</dbReference>
<dbReference type="InterPro" id="IPR029052">
    <property type="entry name" value="Metallo-depent_PP-like"/>
</dbReference>
<evidence type="ECO:0000259" key="1">
    <source>
        <dbReference type="Pfam" id="PF00149"/>
    </source>
</evidence>
<evidence type="ECO:0000313" key="2">
    <source>
        <dbReference type="EMBL" id="KAJ4330901.1"/>
    </source>
</evidence>
<keyword evidence="3" id="KW-1185">Reference proteome</keyword>
<sequence length="335" mass="38399">MALFPPTFQIVSDLHLETPVAAPQYAEFKLSVEADNILLLRDIGLTTEPRLFTWLRKLLEDNPACRIFYIMGNHEAYRNTHGDSMRGLRRLEDYANDHHGGRFKLLCRDRYDIGDITILGCTLWSNIDPFQASELASRSTDLHKEYGIRHWSLERHQDEHRKDLAWLNDQVRSLQNEPHRQVIIATHHSPTIDPRATDPNHRDDVMSSNLATDLSTELCWTSPQVKLWAFGHTHYNCSYRDEGTGKLVVANQKGYTGLRAPQKKRRVQAKVVEAGKEEWGIVEQGRVTETVAGNDALFQSGSPTTRSAGVRKAEEKAAKSSLFRRVVRRLRRRSH</sequence>
<reference evidence="2" key="1">
    <citation type="submission" date="2022-10" db="EMBL/GenBank/DDBJ databases">
        <title>Tapping the CABI collections for fungal endophytes: first genome assemblies for Collariella, Neodidymelliopsis, Ascochyta clinopodiicola, Didymella pomorum, Didymosphaeria variabile, Neocosmospora piperis and Neocucurbitaria cava.</title>
        <authorList>
            <person name="Hill R."/>
        </authorList>
    </citation>
    <scope>NUCLEOTIDE SEQUENCE</scope>
    <source>
        <strain evidence="2">IMI 360193</strain>
    </source>
</reference>
<comment type="caution">
    <text evidence="2">The sequence shown here is derived from an EMBL/GenBank/DDBJ whole genome shotgun (WGS) entry which is preliminary data.</text>
</comment>
<dbReference type="OrthoDB" id="550558at2759"/>
<evidence type="ECO:0000313" key="3">
    <source>
        <dbReference type="Proteomes" id="UP001140562"/>
    </source>
</evidence>
<dbReference type="Proteomes" id="UP001140562">
    <property type="component" value="Unassembled WGS sequence"/>
</dbReference>
<name>A0A9W8WRU5_9PLEO</name>
<dbReference type="SUPFAM" id="SSF56300">
    <property type="entry name" value="Metallo-dependent phosphatases"/>
    <property type="match status" value="1"/>
</dbReference>
<gene>
    <name evidence="2" type="ORF">N0V87_009610</name>
</gene>
<dbReference type="AlphaFoldDB" id="A0A9W8WRU5"/>
<dbReference type="Pfam" id="PF00149">
    <property type="entry name" value="Metallophos"/>
    <property type="match status" value="1"/>
</dbReference>
<dbReference type="InterPro" id="IPR004843">
    <property type="entry name" value="Calcineurin-like_PHP"/>
</dbReference>